<organism evidence="1">
    <name type="scientific">Klebsiella pneumoniae</name>
    <dbReference type="NCBI Taxonomy" id="573"/>
    <lineage>
        <taxon>Bacteria</taxon>
        <taxon>Pseudomonadati</taxon>
        <taxon>Pseudomonadota</taxon>
        <taxon>Gammaproteobacteria</taxon>
        <taxon>Enterobacterales</taxon>
        <taxon>Enterobacteriaceae</taxon>
        <taxon>Klebsiella/Raoultella group</taxon>
        <taxon>Klebsiella</taxon>
        <taxon>Klebsiella pneumoniae complex</taxon>
    </lineage>
</organism>
<dbReference type="AlphaFoldDB" id="A0A486VZ62"/>
<name>A0A486VZ62_KLEPN</name>
<reference evidence="1" key="1">
    <citation type="submission" date="2019-03" db="EMBL/GenBank/DDBJ databases">
        <authorList>
            <consortium name="Pathogen Informatics"/>
        </authorList>
    </citation>
    <scope>NUCLEOTIDE SEQUENCE</scope>
    <source>
        <strain evidence="1">5012STDY7626362</strain>
    </source>
</reference>
<proteinExistence type="predicted"/>
<protein>
    <submittedName>
        <fullName evidence="1">Uncharacterized protein</fullName>
    </submittedName>
</protein>
<gene>
    <name evidence="1" type="ORF">SAMEA4873563_04829</name>
</gene>
<sequence length="112" mass="12780">MDARHQLLRALRTGYHAASKVEKPRIIEEFVLISRYHRKSAIWLLNCAVTNANQQRHPTPARSVYGVAVQLVLVVFYKASDRLCGKRLKMLLPLLIPAMEKHGNLNLNPALR</sequence>
<dbReference type="EMBL" id="CAAHDH010000009">
    <property type="protein sequence ID" value="VGM56399.1"/>
    <property type="molecule type" value="Genomic_DNA"/>
</dbReference>
<accession>A0A486VZ62</accession>
<evidence type="ECO:0000313" key="1">
    <source>
        <dbReference type="EMBL" id="VGM56399.1"/>
    </source>
</evidence>